<dbReference type="Proteomes" id="UP001226577">
    <property type="component" value="Unassembled WGS sequence"/>
</dbReference>
<feature type="region of interest" description="Disordered" evidence="1">
    <location>
        <begin position="1"/>
        <end position="40"/>
    </location>
</feature>
<name>A0ABT9RY25_9MICC</name>
<evidence type="ECO:0000313" key="2">
    <source>
        <dbReference type="EMBL" id="MDP9890150.1"/>
    </source>
</evidence>
<reference evidence="2 3" key="1">
    <citation type="submission" date="2023-07" db="EMBL/GenBank/DDBJ databases">
        <title>Sorghum-associated microbial communities from plants grown in Nebraska, USA.</title>
        <authorList>
            <person name="Schachtman D."/>
        </authorList>
    </citation>
    <scope>NUCLEOTIDE SEQUENCE [LARGE SCALE GENOMIC DNA]</scope>
    <source>
        <strain evidence="2 3">CC222</strain>
    </source>
</reference>
<keyword evidence="3" id="KW-1185">Reference proteome</keyword>
<comment type="caution">
    <text evidence="2">The sequence shown here is derived from an EMBL/GenBank/DDBJ whole genome shotgun (WGS) entry which is preliminary data.</text>
</comment>
<protein>
    <submittedName>
        <fullName evidence="2">Uncharacterized protein</fullName>
    </submittedName>
</protein>
<sequence>MMRRPRPVTVRTAAAAGGDSTSNTAVGKEVNAPPRTGGLK</sequence>
<evidence type="ECO:0000313" key="3">
    <source>
        <dbReference type="Proteomes" id="UP001226577"/>
    </source>
</evidence>
<proteinExistence type="predicted"/>
<dbReference type="EMBL" id="JAUSRE010000023">
    <property type="protein sequence ID" value="MDP9890150.1"/>
    <property type="molecule type" value="Genomic_DNA"/>
</dbReference>
<accession>A0ABT9RY25</accession>
<gene>
    <name evidence="2" type="ORF">J2X98_003762</name>
</gene>
<evidence type="ECO:0000256" key="1">
    <source>
        <dbReference type="SAM" id="MobiDB-lite"/>
    </source>
</evidence>
<organism evidence="2 3">
    <name type="scientific">Pseudarthrobacter enclensis</name>
    <dbReference type="NCBI Taxonomy" id="993070"/>
    <lineage>
        <taxon>Bacteria</taxon>
        <taxon>Bacillati</taxon>
        <taxon>Actinomycetota</taxon>
        <taxon>Actinomycetes</taxon>
        <taxon>Micrococcales</taxon>
        <taxon>Micrococcaceae</taxon>
        <taxon>Pseudarthrobacter</taxon>
    </lineage>
</organism>